<name>A0AAD8ULM0_GLOAC</name>
<dbReference type="RefSeq" id="XP_060364260.1">
    <property type="nucleotide sequence ID" value="XM_060508414.1"/>
</dbReference>
<gene>
    <name evidence="2" type="ORF">BDZ83DRAFT_623884</name>
</gene>
<evidence type="ECO:0000256" key="1">
    <source>
        <dbReference type="SAM" id="SignalP"/>
    </source>
</evidence>
<reference evidence="2" key="1">
    <citation type="submission" date="2021-12" db="EMBL/GenBank/DDBJ databases">
        <title>Comparative genomics, transcriptomics and evolutionary studies reveal genomic signatures of adaptation to plant cell wall in hemibiotrophic fungi.</title>
        <authorList>
            <consortium name="DOE Joint Genome Institute"/>
            <person name="Baroncelli R."/>
            <person name="Diaz J.F."/>
            <person name="Benocci T."/>
            <person name="Peng M."/>
            <person name="Battaglia E."/>
            <person name="Haridas S."/>
            <person name="Andreopoulos W."/>
            <person name="Labutti K."/>
            <person name="Pangilinan J."/>
            <person name="Floch G.L."/>
            <person name="Makela M.R."/>
            <person name="Henrissat B."/>
            <person name="Grigoriev I.V."/>
            <person name="Crouch J.A."/>
            <person name="De Vries R.P."/>
            <person name="Sukno S.A."/>
            <person name="Thon M.R."/>
        </authorList>
    </citation>
    <scope>NUCLEOTIDE SEQUENCE</scope>
    <source>
        <strain evidence="2">CBS 112980</strain>
    </source>
</reference>
<protein>
    <recommendedName>
        <fullName evidence="4">Secreted protein</fullName>
    </recommendedName>
</protein>
<accession>A0AAD8ULM0</accession>
<feature type="signal peptide" evidence="1">
    <location>
        <begin position="1"/>
        <end position="19"/>
    </location>
</feature>
<evidence type="ECO:0008006" key="4">
    <source>
        <dbReference type="Google" id="ProtNLM"/>
    </source>
</evidence>
<dbReference type="EMBL" id="JAHMHS010000055">
    <property type="protein sequence ID" value="KAK1724205.1"/>
    <property type="molecule type" value="Genomic_DNA"/>
</dbReference>
<dbReference type="GeneID" id="85392313"/>
<keyword evidence="1" id="KW-0732">Signal</keyword>
<feature type="chain" id="PRO_5042246450" description="Secreted protein" evidence="1">
    <location>
        <begin position="20"/>
        <end position="86"/>
    </location>
</feature>
<dbReference type="AlphaFoldDB" id="A0AAD8ULM0"/>
<dbReference type="Proteomes" id="UP001244207">
    <property type="component" value="Unassembled WGS sequence"/>
</dbReference>
<sequence length="86" mass="9835">MFRNLLLVFFSLMSPSILSPYLTSGRPSSRGQIVSKQRVNFGTPDMMSLSTKVPIDDTVHPSVRYLNVFSIQVTEYSRPHLTRWTT</sequence>
<organism evidence="2 3">
    <name type="scientific">Glomerella acutata</name>
    <name type="common">Colletotrichum acutatum</name>
    <dbReference type="NCBI Taxonomy" id="27357"/>
    <lineage>
        <taxon>Eukaryota</taxon>
        <taxon>Fungi</taxon>
        <taxon>Dikarya</taxon>
        <taxon>Ascomycota</taxon>
        <taxon>Pezizomycotina</taxon>
        <taxon>Sordariomycetes</taxon>
        <taxon>Hypocreomycetidae</taxon>
        <taxon>Glomerellales</taxon>
        <taxon>Glomerellaceae</taxon>
        <taxon>Colletotrichum</taxon>
        <taxon>Colletotrichum acutatum species complex</taxon>
    </lineage>
</organism>
<evidence type="ECO:0000313" key="3">
    <source>
        <dbReference type="Proteomes" id="UP001244207"/>
    </source>
</evidence>
<keyword evidence="3" id="KW-1185">Reference proteome</keyword>
<evidence type="ECO:0000313" key="2">
    <source>
        <dbReference type="EMBL" id="KAK1724205.1"/>
    </source>
</evidence>
<proteinExistence type="predicted"/>
<comment type="caution">
    <text evidence="2">The sequence shown here is derived from an EMBL/GenBank/DDBJ whole genome shotgun (WGS) entry which is preliminary data.</text>
</comment>